<feature type="region of interest" description="Disordered" evidence="1">
    <location>
        <begin position="1"/>
        <end position="24"/>
    </location>
</feature>
<dbReference type="AlphaFoldDB" id="A0A8R1IWR7"/>
<evidence type="ECO:0000313" key="3">
    <source>
        <dbReference type="Proteomes" id="UP000005237"/>
    </source>
</evidence>
<keyword evidence="3" id="KW-1185">Reference proteome</keyword>
<organism evidence="2 3">
    <name type="scientific">Caenorhabditis japonica</name>
    <dbReference type="NCBI Taxonomy" id="281687"/>
    <lineage>
        <taxon>Eukaryota</taxon>
        <taxon>Metazoa</taxon>
        <taxon>Ecdysozoa</taxon>
        <taxon>Nematoda</taxon>
        <taxon>Chromadorea</taxon>
        <taxon>Rhabditida</taxon>
        <taxon>Rhabditina</taxon>
        <taxon>Rhabditomorpha</taxon>
        <taxon>Rhabditoidea</taxon>
        <taxon>Rhabditidae</taxon>
        <taxon>Peloderinae</taxon>
        <taxon>Caenorhabditis</taxon>
    </lineage>
</organism>
<reference evidence="2" key="2">
    <citation type="submission" date="2022-06" db="UniProtKB">
        <authorList>
            <consortium name="EnsemblMetazoa"/>
        </authorList>
    </citation>
    <scope>IDENTIFICATION</scope>
    <source>
        <strain evidence="2">DF5081</strain>
    </source>
</reference>
<dbReference type="EnsemblMetazoa" id="CJA39689.1">
    <property type="protein sequence ID" value="CJA39689.1"/>
    <property type="gene ID" value="WBGene00215536"/>
</dbReference>
<accession>A0A8R1IWR7</accession>
<evidence type="ECO:0000256" key="1">
    <source>
        <dbReference type="SAM" id="MobiDB-lite"/>
    </source>
</evidence>
<proteinExistence type="predicted"/>
<evidence type="ECO:0000313" key="2">
    <source>
        <dbReference type="EnsemblMetazoa" id="CJA39689.1"/>
    </source>
</evidence>
<protein>
    <submittedName>
        <fullName evidence="2">Uncharacterized protein</fullName>
    </submittedName>
</protein>
<feature type="compositionally biased region" description="Basic and acidic residues" evidence="1">
    <location>
        <begin position="14"/>
        <end position="24"/>
    </location>
</feature>
<dbReference type="Proteomes" id="UP000005237">
    <property type="component" value="Unassembled WGS sequence"/>
</dbReference>
<sequence length="24" mass="2806">MVKQPPPLNEEESELLRNNRVELA</sequence>
<name>A0A8R1IWR7_CAEJA</name>
<reference evidence="3" key="1">
    <citation type="submission" date="2010-08" db="EMBL/GenBank/DDBJ databases">
        <authorList>
            <consortium name="Caenorhabditis japonica Sequencing Consortium"/>
            <person name="Wilson R.K."/>
        </authorList>
    </citation>
    <scope>NUCLEOTIDE SEQUENCE [LARGE SCALE GENOMIC DNA]</scope>
    <source>
        <strain evidence="3">DF5081</strain>
    </source>
</reference>